<gene>
    <name evidence="1" type="ORF">NP233_g2308</name>
</gene>
<proteinExistence type="predicted"/>
<accession>A0AAD5VZ76</accession>
<name>A0AAD5VZ76_9AGAR</name>
<comment type="caution">
    <text evidence="1">The sequence shown here is derived from an EMBL/GenBank/DDBJ whole genome shotgun (WGS) entry which is preliminary data.</text>
</comment>
<dbReference type="EMBL" id="JANIEX010000096">
    <property type="protein sequence ID" value="KAJ3573638.1"/>
    <property type="molecule type" value="Genomic_DNA"/>
</dbReference>
<evidence type="ECO:0000313" key="2">
    <source>
        <dbReference type="Proteomes" id="UP001213000"/>
    </source>
</evidence>
<reference evidence="1" key="1">
    <citation type="submission" date="2022-07" db="EMBL/GenBank/DDBJ databases">
        <title>Genome Sequence of Leucocoprinus birnbaumii.</title>
        <authorList>
            <person name="Buettner E."/>
        </authorList>
    </citation>
    <scope>NUCLEOTIDE SEQUENCE</scope>
    <source>
        <strain evidence="1">VT141</strain>
    </source>
</reference>
<keyword evidence="2" id="KW-1185">Reference proteome</keyword>
<sequence>MPSKSAHISSGSSAYQRSGRVDANVSTACGDATHTASATATSGCNFSINQPVFVSYQDSWVSGIILTGLHAIDTSGHLGYNVRVFFQKGRSMELAIRQEHVRAVPVTPGQYT</sequence>
<protein>
    <submittedName>
        <fullName evidence="1">Uncharacterized protein</fullName>
    </submittedName>
</protein>
<organism evidence="1 2">
    <name type="scientific">Leucocoprinus birnbaumii</name>
    <dbReference type="NCBI Taxonomy" id="56174"/>
    <lineage>
        <taxon>Eukaryota</taxon>
        <taxon>Fungi</taxon>
        <taxon>Dikarya</taxon>
        <taxon>Basidiomycota</taxon>
        <taxon>Agaricomycotina</taxon>
        <taxon>Agaricomycetes</taxon>
        <taxon>Agaricomycetidae</taxon>
        <taxon>Agaricales</taxon>
        <taxon>Agaricineae</taxon>
        <taxon>Agaricaceae</taxon>
        <taxon>Leucocoprinus</taxon>
    </lineage>
</organism>
<dbReference type="Proteomes" id="UP001213000">
    <property type="component" value="Unassembled WGS sequence"/>
</dbReference>
<dbReference type="AlphaFoldDB" id="A0AAD5VZ76"/>
<evidence type="ECO:0000313" key="1">
    <source>
        <dbReference type="EMBL" id="KAJ3573638.1"/>
    </source>
</evidence>